<dbReference type="SMART" id="SM01219">
    <property type="entry name" value="Frataxin_Cyay"/>
    <property type="match status" value="1"/>
</dbReference>
<evidence type="ECO:0000256" key="1">
    <source>
        <dbReference type="ARBA" id="ARBA00008183"/>
    </source>
</evidence>
<dbReference type="Proteomes" id="UP000480684">
    <property type="component" value="Unassembled WGS sequence"/>
</dbReference>
<keyword evidence="6" id="KW-1185">Reference proteome</keyword>
<gene>
    <name evidence="4 5" type="primary">cyaY</name>
    <name evidence="5" type="ORF">G4223_03450</name>
</gene>
<accession>A0A7C9UUA7</accession>
<dbReference type="NCBIfam" id="TIGR03421">
    <property type="entry name" value="FeS_CyaY"/>
    <property type="match status" value="1"/>
</dbReference>
<dbReference type="GO" id="GO:0004322">
    <property type="term" value="F:ferroxidase activity"/>
    <property type="evidence" value="ECO:0007669"/>
    <property type="project" value="TreeGrafter"/>
</dbReference>
<name>A0A7C9UUA7_9PROT</name>
<dbReference type="InterPro" id="IPR020895">
    <property type="entry name" value="Frataxin_CS"/>
</dbReference>
<sequence length="108" mass="11598">MTLDESRFSALADEVLEHLCDTVDDVLGDAVDADLQAGILTLALPGGGQYIINKHTPNREIWMSSPVSGAIHFGHDAGKWVSTRDSSQVLQEVLAAELTAKFGTNISF</sequence>
<reference evidence="5 6" key="1">
    <citation type="submission" date="2020-02" db="EMBL/GenBank/DDBJ databases">
        <authorList>
            <person name="Dziuba M."/>
            <person name="Kuznetsov B."/>
            <person name="Mardanov A."/>
            <person name="Ravin N."/>
            <person name="Grouzdev D."/>
        </authorList>
    </citation>
    <scope>NUCLEOTIDE SEQUENCE [LARGE SCALE GENOMIC DNA]</scope>
    <source>
        <strain evidence="5 6">SpK</strain>
    </source>
</reference>
<dbReference type="GO" id="GO:0005737">
    <property type="term" value="C:cytoplasm"/>
    <property type="evidence" value="ECO:0007669"/>
    <property type="project" value="UniProtKB-ARBA"/>
</dbReference>
<dbReference type="GO" id="GO:0016226">
    <property type="term" value="P:iron-sulfur cluster assembly"/>
    <property type="evidence" value="ECO:0007669"/>
    <property type="project" value="UniProtKB-UniRule"/>
</dbReference>
<dbReference type="AlphaFoldDB" id="A0A7C9UUA7"/>
<dbReference type="InterPro" id="IPR002908">
    <property type="entry name" value="Frataxin/CyaY"/>
</dbReference>
<proteinExistence type="inferred from homology"/>
<dbReference type="GO" id="GO:0051537">
    <property type="term" value="F:2 iron, 2 sulfur cluster binding"/>
    <property type="evidence" value="ECO:0007669"/>
    <property type="project" value="TreeGrafter"/>
</dbReference>
<dbReference type="HAMAP" id="MF_00142">
    <property type="entry name" value="CyaY"/>
    <property type="match status" value="1"/>
</dbReference>
<keyword evidence="3 4" id="KW-0408">Iron</keyword>
<dbReference type="PANTHER" id="PTHR16821">
    <property type="entry name" value="FRATAXIN"/>
    <property type="match status" value="1"/>
</dbReference>
<dbReference type="GO" id="GO:0034986">
    <property type="term" value="F:iron chaperone activity"/>
    <property type="evidence" value="ECO:0007669"/>
    <property type="project" value="TreeGrafter"/>
</dbReference>
<dbReference type="SUPFAM" id="SSF55387">
    <property type="entry name" value="Frataxin/Nqo15-like"/>
    <property type="match status" value="1"/>
</dbReference>
<protein>
    <recommendedName>
        <fullName evidence="4">Iron-sulfur cluster assembly protein CyaY</fullName>
    </recommendedName>
</protein>
<evidence type="ECO:0000313" key="5">
    <source>
        <dbReference type="EMBL" id="NFV79169.1"/>
    </source>
</evidence>
<dbReference type="PROSITE" id="PS50810">
    <property type="entry name" value="FRATAXIN_2"/>
    <property type="match status" value="1"/>
</dbReference>
<dbReference type="Gene3D" id="3.30.920.10">
    <property type="entry name" value="Frataxin/CyaY"/>
    <property type="match status" value="1"/>
</dbReference>
<dbReference type="InterPro" id="IPR036524">
    <property type="entry name" value="Frataxin/CyaY_sf"/>
</dbReference>
<comment type="similarity">
    <text evidence="1 4">Belongs to the frataxin family.</text>
</comment>
<dbReference type="EMBL" id="JAAIYP010000011">
    <property type="protein sequence ID" value="NFV79169.1"/>
    <property type="molecule type" value="Genomic_DNA"/>
</dbReference>
<keyword evidence="2 4" id="KW-0479">Metal-binding</keyword>
<evidence type="ECO:0000313" key="6">
    <source>
        <dbReference type="Proteomes" id="UP000480684"/>
    </source>
</evidence>
<dbReference type="PROSITE" id="PS01344">
    <property type="entry name" value="FRATAXIN_1"/>
    <property type="match status" value="1"/>
</dbReference>
<comment type="function">
    <text evidence="4">Involved in iron-sulfur (Fe-S) cluster assembly. May act as a regulator of Fe-S biogenesis.</text>
</comment>
<dbReference type="RefSeq" id="WP_163675050.1">
    <property type="nucleotide sequence ID" value="NZ_JAAIYP010000011.1"/>
</dbReference>
<dbReference type="GO" id="GO:0008199">
    <property type="term" value="F:ferric iron binding"/>
    <property type="evidence" value="ECO:0007669"/>
    <property type="project" value="InterPro"/>
</dbReference>
<evidence type="ECO:0000256" key="4">
    <source>
        <dbReference type="HAMAP-Rule" id="MF_00142"/>
    </source>
</evidence>
<dbReference type="PANTHER" id="PTHR16821:SF2">
    <property type="entry name" value="FRATAXIN, MITOCHONDRIAL"/>
    <property type="match status" value="1"/>
</dbReference>
<evidence type="ECO:0000256" key="2">
    <source>
        <dbReference type="ARBA" id="ARBA00022723"/>
    </source>
</evidence>
<dbReference type="GO" id="GO:0008198">
    <property type="term" value="F:ferrous iron binding"/>
    <property type="evidence" value="ECO:0007669"/>
    <property type="project" value="TreeGrafter"/>
</dbReference>
<dbReference type="Pfam" id="PF01491">
    <property type="entry name" value="Frataxin_Cyay"/>
    <property type="match status" value="1"/>
</dbReference>
<dbReference type="InterPro" id="IPR047584">
    <property type="entry name" value="CyaY"/>
</dbReference>
<evidence type="ECO:0000256" key="3">
    <source>
        <dbReference type="ARBA" id="ARBA00023004"/>
    </source>
</evidence>
<comment type="caution">
    <text evidence="5">The sequence shown here is derived from an EMBL/GenBank/DDBJ whole genome shotgun (WGS) entry which is preliminary data.</text>
</comment>
<dbReference type="GO" id="GO:0006879">
    <property type="term" value="P:intracellular iron ion homeostasis"/>
    <property type="evidence" value="ECO:0007669"/>
    <property type="project" value="TreeGrafter"/>
</dbReference>
<organism evidence="5 6">
    <name type="scientific">Magnetospirillum aberrantis SpK</name>
    <dbReference type="NCBI Taxonomy" id="908842"/>
    <lineage>
        <taxon>Bacteria</taxon>
        <taxon>Pseudomonadati</taxon>
        <taxon>Pseudomonadota</taxon>
        <taxon>Alphaproteobacteria</taxon>
        <taxon>Rhodospirillales</taxon>
        <taxon>Rhodospirillaceae</taxon>
        <taxon>Magnetospirillum</taxon>
    </lineage>
</organism>